<dbReference type="KEGG" id="toy:FO059_04200"/>
<evidence type="ECO:0000256" key="1">
    <source>
        <dbReference type="SAM" id="MobiDB-lite"/>
    </source>
</evidence>
<reference evidence="3 4" key="2">
    <citation type="submission" date="2019-07" db="EMBL/GenBank/DDBJ databases">
        <authorList>
            <person name="Huang Y."/>
        </authorList>
    </citation>
    <scope>NUCLEOTIDE SEQUENCE [LARGE SCALE GENOMIC DNA]</scope>
    <source>
        <strain evidence="3 4">HY188</strain>
    </source>
</reference>
<feature type="transmembrane region" description="Helical" evidence="2">
    <location>
        <begin position="150"/>
        <end position="170"/>
    </location>
</feature>
<keyword evidence="2" id="KW-0472">Membrane</keyword>
<dbReference type="Proteomes" id="UP000317344">
    <property type="component" value="Chromosome"/>
</dbReference>
<reference evidence="3 4" key="1">
    <citation type="submission" date="2019-07" db="EMBL/GenBank/DDBJ databases">
        <title>Tomitella cavernea sp. nov., an actinomycete isolated from soil.</title>
        <authorList>
            <person name="Cheng J."/>
        </authorList>
    </citation>
    <scope>NUCLEOTIDE SEQUENCE [LARGE SCALE GENOMIC DNA]</scope>
    <source>
        <strain evidence="3 4">HY188</strain>
    </source>
</reference>
<organism evidence="3 4">
    <name type="scientific">Tomitella fengzijianii</name>
    <dbReference type="NCBI Taxonomy" id="2597660"/>
    <lineage>
        <taxon>Bacteria</taxon>
        <taxon>Bacillati</taxon>
        <taxon>Actinomycetota</taxon>
        <taxon>Actinomycetes</taxon>
        <taxon>Mycobacteriales</taxon>
        <taxon>Tomitella</taxon>
    </lineage>
</organism>
<dbReference type="OrthoDB" id="5185426at2"/>
<evidence type="ECO:0000256" key="2">
    <source>
        <dbReference type="SAM" id="Phobius"/>
    </source>
</evidence>
<feature type="transmembrane region" description="Helical" evidence="2">
    <location>
        <begin position="251"/>
        <end position="270"/>
    </location>
</feature>
<feature type="region of interest" description="Disordered" evidence="1">
    <location>
        <begin position="1"/>
        <end position="27"/>
    </location>
</feature>
<gene>
    <name evidence="3" type="ORF">FO059_04200</name>
</gene>
<dbReference type="AlphaFoldDB" id="A0A516X0T1"/>
<proteinExistence type="predicted"/>
<sequence length="271" mass="28185">MIRLTGRRVPTMRAGGRAGGRRTHRRRALPPVAAGHEECTGGADDMRDISGMGDMGDMHDHAMTLLPGGLGIAFGVVSLLVVVPHLRHVASTAGQHRWWHAGHIVMALGMVQMFLLGMGNPGVDNAMGGLFIAIAFTVLVVAVWCRTREGVVNPLWIATALDMAAMAYMYAPQGLRPAPVTWLVIAYLLVQAIAWATGAWGRVPVFALEPAAVPTGTGGGGGDPASVVAAGEGAALTARLGVGLSGRNGPGVRATLTVMALLMAYMLLAMV</sequence>
<accession>A0A516X0T1</accession>
<feature type="transmembrane region" description="Helical" evidence="2">
    <location>
        <begin position="98"/>
        <end position="119"/>
    </location>
</feature>
<feature type="transmembrane region" description="Helical" evidence="2">
    <location>
        <begin position="182"/>
        <end position="200"/>
    </location>
</feature>
<keyword evidence="2" id="KW-1133">Transmembrane helix</keyword>
<name>A0A516X0T1_9ACTN</name>
<evidence type="ECO:0000313" key="3">
    <source>
        <dbReference type="EMBL" id="QDQ96694.1"/>
    </source>
</evidence>
<keyword evidence="2" id="KW-0812">Transmembrane</keyword>
<protein>
    <submittedName>
        <fullName evidence="3">DUF5134 domain-containing protein</fullName>
    </submittedName>
</protein>
<dbReference type="EMBL" id="CP041765">
    <property type="protein sequence ID" value="QDQ96694.1"/>
    <property type="molecule type" value="Genomic_DNA"/>
</dbReference>
<keyword evidence="4" id="KW-1185">Reference proteome</keyword>
<feature type="transmembrane region" description="Helical" evidence="2">
    <location>
        <begin position="126"/>
        <end position="144"/>
    </location>
</feature>
<evidence type="ECO:0000313" key="4">
    <source>
        <dbReference type="Proteomes" id="UP000317344"/>
    </source>
</evidence>
<feature type="transmembrane region" description="Helical" evidence="2">
    <location>
        <begin position="65"/>
        <end position="86"/>
    </location>
</feature>